<dbReference type="InterPro" id="IPR029787">
    <property type="entry name" value="Nucleotide_cyclase"/>
</dbReference>
<evidence type="ECO:0000259" key="2">
    <source>
        <dbReference type="PROSITE" id="PS50887"/>
    </source>
</evidence>
<dbReference type="FunFam" id="3.30.70.270:FF:000001">
    <property type="entry name" value="Diguanylate cyclase domain protein"/>
    <property type="match status" value="1"/>
</dbReference>
<reference evidence="3" key="2">
    <citation type="submission" date="2023-10" db="EMBL/GenBank/DDBJ databases">
        <authorList>
            <person name="Khurajog B."/>
        </authorList>
    </citation>
    <scope>NUCLEOTIDE SEQUENCE</scope>
    <source>
        <strain evidence="3">BF9</strain>
    </source>
</reference>
<gene>
    <name evidence="3" type="ORF">R0G89_03885</name>
</gene>
<feature type="transmembrane region" description="Helical" evidence="1">
    <location>
        <begin position="113"/>
        <end position="130"/>
    </location>
</feature>
<dbReference type="RefSeq" id="WP_317072008.1">
    <property type="nucleotide sequence ID" value="NZ_JAWJAV010000002.1"/>
</dbReference>
<dbReference type="EC" id="2.7.7.65" evidence="3"/>
<dbReference type="SMART" id="SM00267">
    <property type="entry name" value="GGDEF"/>
    <property type="match status" value="1"/>
</dbReference>
<feature type="transmembrane region" description="Helical" evidence="1">
    <location>
        <begin position="136"/>
        <end position="155"/>
    </location>
</feature>
<reference evidence="3" key="1">
    <citation type="journal article" date="2023" name="PeerJ">
        <title>Selection and evaluation of lactic acid bacteria from chicken feces in Thailand as potential probiotics.</title>
        <authorList>
            <person name="Khurajog B."/>
            <person name="Disastra Y."/>
            <person name="Lawwyne L.D."/>
            <person name="Sirichokchatchawan W."/>
            <person name="Niyomtham W."/>
            <person name="Yindee J."/>
            <person name="Hampson D.J."/>
            <person name="Prapasarakul N."/>
        </authorList>
    </citation>
    <scope>NUCLEOTIDE SEQUENCE</scope>
    <source>
        <strain evidence="3">BF9</strain>
    </source>
</reference>
<feature type="transmembrane region" description="Helical" evidence="1">
    <location>
        <begin position="193"/>
        <end position="214"/>
    </location>
</feature>
<dbReference type="InterPro" id="IPR043128">
    <property type="entry name" value="Rev_trsase/Diguanyl_cyclase"/>
</dbReference>
<dbReference type="Proteomes" id="UP001280897">
    <property type="component" value="Unassembled WGS sequence"/>
</dbReference>
<evidence type="ECO:0000313" key="4">
    <source>
        <dbReference type="Proteomes" id="UP001280897"/>
    </source>
</evidence>
<evidence type="ECO:0000256" key="1">
    <source>
        <dbReference type="SAM" id="Phobius"/>
    </source>
</evidence>
<accession>A0AAW8YE55</accession>
<sequence length="400" mass="46367">MPFSMVVSPIGQWFARFFSFNTLIIAAITIGVLCILTLVSYGIDRFFGRYETNTAIYEEISWFVSLAIAMLFMQATFMALHADIDNSQLGWQYSNAQFIILFYCLYIVHRKTVLLFNMGLPIYIYGLAIIRHQTQFNILNLLAMLLLIAIIWVVYRNSEWLIDSAWYYATQFLFGVAWWSILKGIRIMTVSQVLLLTFEFMLMMTIVHFGNIEIRAMIKRYMKLEKDNGYDFLTGVRNRRTFNEVSNEVFEVYSNNDLPVAMAMFDIDHFKLFNDQYGHQVGDSVLKYVAQLFSDELFERKTNAQLFRVGGEEFTIIFRNRTSAEAAPIVKAIRDILVEKTFEVKDGLDVRITVSIGVTDLKKSDQSAKDFYKRVDKYLYQAKNNSRNSMSVEGDVSSLS</sequence>
<dbReference type="Pfam" id="PF00990">
    <property type="entry name" value="GGDEF"/>
    <property type="match status" value="1"/>
</dbReference>
<evidence type="ECO:0000313" key="3">
    <source>
        <dbReference type="EMBL" id="MDV2620870.1"/>
    </source>
</evidence>
<keyword evidence="1" id="KW-0472">Membrane</keyword>
<comment type="caution">
    <text evidence="3">The sequence shown here is derived from an EMBL/GenBank/DDBJ whole genome shotgun (WGS) entry which is preliminary data.</text>
</comment>
<dbReference type="InterPro" id="IPR050469">
    <property type="entry name" value="Diguanylate_Cyclase"/>
</dbReference>
<keyword evidence="1" id="KW-0812">Transmembrane</keyword>
<dbReference type="SUPFAM" id="SSF55073">
    <property type="entry name" value="Nucleotide cyclase"/>
    <property type="match status" value="1"/>
</dbReference>
<keyword evidence="1" id="KW-1133">Transmembrane helix</keyword>
<feature type="transmembrane region" description="Helical" evidence="1">
    <location>
        <begin position="164"/>
        <end position="181"/>
    </location>
</feature>
<dbReference type="PROSITE" id="PS50887">
    <property type="entry name" value="GGDEF"/>
    <property type="match status" value="1"/>
</dbReference>
<dbReference type="InterPro" id="IPR000160">
    <property type="entry name" value="GGDEF_dom"/>
</dbReference>
<dbReference type="Gene3D" id="3.30.70.270">
    <property type="match status" value="1"/>
</dbReference>
<organism evidence="3 4">
    <name type="scientific">Pediococcus acidilactici</name>
    <dbReference type="NCBI Taxonomy" id="1254"/>
    <lineage>
        <taxon>Bacteria</taxon>
        <taxon>Bacillati</taxon>
        <taxon>Bacillota</taxon>
        <taxon>Bacilli</taxon>
        <taxon>Lactobacillales</taxon>
        <taxon>Lactobacillaceae</taxon>
        <taxon>Pediococcus</taxon>
        <taxon>Pediococcus acidilactici group</taxon>
    </lineage>
</organism>
<keyword evidence="3" id="KW-0548">Nucleotidyltransferase</keyword>
<dbReference type="NCBIfam" id="TIGR00254">
    <property type="entry name" value="GGDEF"/>
    <property type="match status" value="1"/>
</dbReference>
<dbReference type="EMBL" id="JAWJAV010000002">
    <property type="protein sequence ID" value="MDV2620870.1"/>
    <property type="molecule type" value="Genomic_DNA"/>
</dbReference>
<dbReference type="PANTHER" id="PTHR45138:SF9">
    <property type="entry name" value="DIGUANYLATE CYCLASE DGCM-RELATED"/>
    <property type="match status" value="1"/>
</dbReference>
<dbReference type="PANTHER" id="PTHR45138">
    <property type="entry name" value="REGULATORY COMPONENTS OF SENSORY TRANSDUCTION SYSTEM"/>
    <property type="match status" value="1"/>
</dbReference>
<name>A0AAW8YE55_PEDAC</name>
<dbReference type="GO" id="GO:0052621">
    <property type="term" value="F:diguanylate cyclase activity"/>
    <property type="evidence" value="ECO:0007669"/>
    <property type="project" value="UniProtKB-EC"/>
</dbReference>
<keyword evidence="3" id="KW-0808">Transferase</keyword>
<protein>
    <submittedName>
        <fullName evidence="3">GGDEF domain-containing protein</fullName>
        <ecNumber evidence="3">2.7.7.65</ecNumber>
    </submittedName>
</protein>
<dbReference type="AlphaFoldDB" id="A0AAW8YE55"/>
<feature type="domain" description="GGDEF" evidence="2">
    <location>
        <begin position="258"/>
        <end position="395"/>
    </location>
</feature>
<proteinExistence type="predicted"/>
<dbReference type="CDD" id="cd01949">
    <property type="entry name" value="GGDEF"/>
    <property type="match status" value="1"/>
</dbReference>
<feature type="transmembrane region" description="Helical" evidence="1">
    <location>
        <begin position="20"/>
        <end position="39"/>
    </location>
</feature>
<feature type="transmembrane region" description="Helical" evidence="1">
    <location>
        <begin position="60"/>
        <end position="79"/>
    </location>
</feature>